<evidence type="ECO:0000256" key="4">
    <source>
        <dbReference type="ARBA" id="ARBA00012365"/>
    </source>
</evidence>
<dbReference type="PANTHER" id="PTHR21240:SF27">
    <property type="entry name" value="2-AMINO-3-CARBOXYMUCONATE-6-SEMIALDEHYDE DECARBOXYLASE"/>
    <property type="match status" value="1"/>
</dbReference>
<dbReference type="InterPro" id="IPR006680">
    <property type="entry name" value="Amidohydro-rel"/>
</dbReference>
<evidence type="ECO:0000256" key="8">
    <source>
        <dbReference type="ARBA" id="ARBA00022833"/>
    </source>
</evidence>
<dbReference type="SUPFAM" id="SSF51556">
    <property type="entry name" value="Metallo-dependent hydrolases"/>
    <property type="match status" value="1"/>
</dbReference>
<dbReference type="GO" id="GO:0005829">
    <property type="term" value="C:cytosol"/>
    <property type="evidence" value="ECO:0007669"/>
    <property type="project" value="TreeGrafter"/>
</dbReference>
<comment type="similarity">
    <text evidence="2">Belongs to the metallo-dependent hydrolases superfamily. ACMSD family.</text>
</comment>
<keyword evidence="14" id="KW-1185">Reference proteome</keyword>
<comment type="pathway">
    <text evidence="1">Secondary metabolite metabolism; quinolate metabolism.</text>
</comment>
<dbReference type="EC" id="4.1.1.45" evidence="4"/>
<evidence type="ECO:0000256" key="7">
    <source>
        <dbReference type="ARBA" id="ARBA00022793"/>
    </source>
</evidence>
<dbReference type="OrthoDB" id="2832284at2759"/>
<keyword evidence="9 11" id="KW-0456">Lyase</keyword>
<evidence type="ECO:0000259" key="12">
    <source>
        <dbReference type="Pfam" id="PF04909"/>
    </source>
</evidence>
<dbReference type="GO" id="GO:0016787">
    <property type="term" value="F:hydrolase activity"/>
    <property type="evidence" value="ECO:0007669"/>
    <property type="project" value="InterPro"/>
</dbReference>
<keyword evidence="6" id="KW-0479">Metal-binding</keyword>
<dbReference type="PANTHER" id="PTHR21240">
    <property type="entry name" value="2-AMINO-3-CARBOXYLMUCONATE-6-SEMIALDEHYDE DECARBOXYLASE"/>
    <property type="match status" value="1"/>
</dbReference>
<evidence type="ECO:0000256" key="2">
    <source>
        <dbReference type="ARBA" id="ARBA00005871"/>
    </source>
</evidence>
<evidence type="ECO:0000313" key="13">
    <source>
        <dbReference type="EMBL" id="KAF2211828.1"/>
    </source>
</evidence>
<evidence type="ECO:0000256" key="5">
    <source>
        <dbReference type="ARBA" id="ARBA00021214"/>
    </source>
</evidence>
<proteinExistence type="inferred from homology"/>
<keyword evidence="7 11" id="KW-0210">Decarboxylase</keyword>
<evidence type="ECO:0000256" key="10">
    <source>
        <dbReference type="ARBA" id="ARBA00031120"/>
    </source>
</evidence>
<evidence type="ECO:0000256" key="3">
    <source>
        <dbReference type="ARBA" id="ARBA00011245"/>
    </source>
</evidence>
<sequence>MANRANRCHTLQRNGQVPFRIDMHTHILPASLPDLDSLSAQSGDREWPQLKPNPQDAQTVDLYVGETFFRTVEPNCFDPQTRLEEMAKVGVDVQVLSTVPVLFCYDKPVEAAVKFARFLNDDLAHVCRQHPDKFIGLGTLPLQDITASIKEMHRCKTELGLVGIEIGTEVNGLFLDDPAFEPLWKACEDLDMPLFVHPLGYSLPKENKRRWSRYWSSWLVGMPCETALSLHALTCAGTFMKYPRLRMCFAHAGGAWPVLIGRIQHGYDCRPDLVAVDAQGVTPTEHLCEGNNIWVDSLVHDPDLLEYLMKKTGPDRIVMGSDYPFPLGEVPEAGKMLVSDAKLARFMSPEQRTAILALNALRFLGLKQDPRWLHIVKQAEAP</sequence>
<dbReference type="Proteomes" id="UP000799539">
    <property type="component" value="Unassembled WGS sequence"/>
</dbReference>
<organism evidence="13 14">
    <name type="scientific">Cercospora zeae-maydis SCOH1-5</name>
    <dbReference type="NCBI Taxonomy" id="717836"/>
    <lineage>
        <taxon>Eukaryota</taxon>
        <taxon>Fungi</taxon>
        <taxon>Dikarya</taxon>
        <taxon>Ascomycota</taxon>
        <taxon>Pezizomycotina</taxon>
        <taxon>Dothideomycetes</taxon>
        <taxon>Dothideomycetidae</taxon>
        <taxon>Mycosphaerellales</taxon>
        <taxon>Mycosphaerellaceae</taxon>
        <taxon>Cercospora</taxon>
    </lineage>
</organism>
<dbReference type="EMBL" id="ML992675">
    <property type="protein sequence ID" value="KAF2211828.1"/>
    <property type="molecule type" value="Genomic_DNA"/>
</dbReference>
<keyword evidence="8" id="KW-0862">Zinc</keyword>
<dbReference type="InterPro" id="IPR032465">
    <property type="entry name" value="ACMSD"/>
</dbReference>
<reference evidence="13" key="1">
    <citation type="journal article" date="2020" name="Stud. Mycol.">
        <title>101 Dothideomycetes genomes: a test case for predicting lifestyles and emergence of pathogens.</title>
        <authorList>
            <person name="Haridas S."/>
            <person name="Albert R."/>
            <person name="Binder M."/>
            <person name="Bloem J."/>
            <person name="Labutti K."/>
            <person name="Salamov A."/>
            <person name="Andreopoulos B."/>
            <person name="Baker S."/>
            <person name="Barry K."/>
            <person name="Bills G."/>
            <person name="Bluhm B."/>
            <person name="Cannon C."/>
            <person name="Castanera R."/>
            <person name="Culley D."/>
            <person name="Daum C."/>
            <person name="Ezra D."/>
            <person name="Gonzalez J."/>
            <person name="Henrissat B."/>
            <person name="Kuo A."/>
            <person name="Liang C."/>
            <person name="Lipzen A."/>
            <person name="Lutzoni F."/>
            <person name="Magnuson J."/>
            <person name="Mondo S."/>
            <person name="Nolan M."/>
            <person name="Ohm R."/>
            <person name="Pangilinan J."/>
            <person name="Park H.-J."/>
            <person name="Ramirez L."/>
            <person name="Alfaro M."/>
            <person name="Sun H."/>
            <person name="Tritt A."/>
            <person name="Yoshinaga Y."/>
            <person name="Zwiers L.-H."/>
            <person name="Turgeon B."/>
            <person name="Goodwin S."/>
            <person name="Spatafora J."/>
            <person name="Crous P."/>
            <person name="Grigoriev I."/>
        </authorList>
    </citation>
    <scope>NUCLEOTIDE SEQUENCE</scope>
    <source>
        <strain evidence="13">SCOH1-5</strain>
    </source>
</reference>
<evidence type="ECO:0000256" key="6">
    <source>
        <dbReference type="ARBA" id="ARBA00022723"/>
    </source>
</evidence>
<evidence type="ECO:0000313" key="14">
    <source>
        <dbReference type="Proteomes" id="UP000799539"/>
    </source>
</evidence>
<dbReference type="Gene3D" id="3.20.20.140">
    <property type="entry name" value="Metal-dependent hydrolases"/>
    <property type="match status" value="1"/>
</dbReference>
<dbReference type="GO" id="GO:0001760">
    <property type="term" value="F:aminocarboxymuconate-semialdehyde decarboxylase activity"/>
    <property type="evidence" value="ECO:0007669"/>
    <property type="project" value="UniProtKB-EC"/>
</dbReference>
<name>A0A6A6FF15_9PEZI</name>
<protein>
    <recommendedName>
        <fullName evidence="5">2-amino-3-carboxymuconate-6-semialdehyde decarboxylase</fullName>
        <ecNumber evidence="4">4.1.1.45</ecNumber>
    </recommendedName>
    <alternativeName>
        <fullName evidence="10">Picolinate carboxylase</fullName>
    </alternativeName>
</protein>
<dbReference type="GO" id="GO:0019748">
    <property type="term" value="P:secondary metabolic process"/>
    <property type="evidence" value="ECO:0007669"/>
    <property type="project" value="TreeGrafter"/>
</dbReference>
<feature type="domain" description="Amidohydrolase-related" evidence="12">
    <location>
        <begin position="21"/>
        <end position="366"/>
    </location>
</feature>
<evidence type="ECO:0000256" key="1">
    <source>
        <dbReference type="ARBA" id="ARBA00005079"/>
    </source>
</evidence>
<dbReference type="GO" id="GO:0046872">
    <property type="term" value="F:metal ion binding"/>
    <property type="evidence" value="ECO:0007669"/>
    <property type="project" value="UniProtKB-KW"/>
</dbReference>
<comment type="subunit">
    <text evidence="3">Monomer.</text>
</comment>
<dbReference type="AlphaFoldDB" id="A0A6A6FF15"/>
<evidence type="ECO:0000256" key="11">
    <source>
        <dbReference type="RuleBase" id="RU366045"/>
    </source>
</evidence>
<dbReference type="Pfam" id="PF04909">
    <property type="entry name" value="Amidohydro_2"/>
    <property type="match status" value="1"/>
</dbReference>
<dbReference type="InterPro" id="IPR032466">
    <property type="entry name" value="Metal_Hydrolase"/>
</dbReference>
<accession>A0A6A6FF15</accession>
<evidence type="ECO:0000256" key="9">
    <source>
        <dbReference type="ARBA" id="ARBA00023239"/>
    </source>
</evidence>
<gene>
    <name evidence="13" type="ORF">CERZMDRAFT_90892</name>
</gene>